<evidence type="ECO:0000313" key="7">
    <source>
        <dbReference type="EMBL" id="CAI9958608.1"/>
    </source>
</evidence>
<dbReference type="EMBL" id="CATOUU010000499">
    <property type="protein sequence ID" value="CAI9931802.1"/>
    <property type="molecule type" value="Genomic_DNA"/>
</dbReference>
<reference evidence="8 12" key="2">
    <citation type="submission" date="2024-07" db="EMBL/GenBank/DDBJ databases">
        <authorList>
            <person name="Akdeniz Z."/>
        </authorList>
    </citation>
    <scope>NUCLEOTIDE SEQUENCE [LARGE SCALE GENOMIC DNA]</scope>
</reference>
<organism evidence="5">
    <name type="scientific">Hexamita inflata</name>
    <dbReference type="NCBI Taxonomy" id="28002"/>
    <lineage>
        <taxon>Eukaryota</taxon>
        <taxon>Metamonada</taxon>
        <taxon>Diplomonadida</taxon>
        <taxon>Hexamitidae</taxon>
        <taxon>Hexamitinae</taxon>
        <taxon>Hexamita</taxon>
    </lineage>
</organism>
<dbReference type="EMBL" id="CATOUU010000195">
    <property type="protein sequence ID" value="CAI9920028.1"/>
    <property type="molecule type" value="Genomic_DNA"/>
</dbReference>
<dbReference type="PROSITE" id="PS00018">
    <property type="entry name" value="EF_HAND_1"/>
    <property type="match status" value="1"/>
</dbReference>
<protein>
    <submittedName>
        <fullName evidence="5">EF-hand domain pair-containing protein</fullName>
    </submittedName>
    <submittedName>
        <fullName evidence="8">EF-hand_domain pair-containing protein</fullName>
    </submittedName>
</protein>
<feature type="domain" description="EF-hand" evidence="3">
    <location>
        <begin position="17"/>
        <end position="52"/>
    </location>
</feature>
<dbReference type="EMBL" id="CAXDID020000058">
    <property type="protein sequence ID" value="CAL6008704.1"/>
    <property type="molecule type" value="Genomic_DNA"/>
</dbReference>
<dbReference type="SMART" id="SM00054">
    <property type="entry name" value="EFh"/>
    <property type="match status" value="1"/>
</dbReference>
<dbReference type="EMBL" id="CATOUU010000906">
    <property type="protein sequence ID" value="CAI9958608.1"/>
    <property type="molecule type" value="Genomic_DNA"/>
</dbReference>
<sequence length="220" mass="25850">MPKKSKKLSPEEKKFQQYTQEMQPVFRLFDGDADGKLTPNELQYFLAAVALPMENEEIEQQFKVYQDYDLQQAVQIAMEIERVSDEGFRVKHELYSMFHTEDVQKTPIMDRKTLYQLLQAGPNALPTEYLGYMHQTMEDKGRNKVPVMMQEKHMKELGCTQEQIDAANKQIKDNEANLIDLRYLIIHMYQYLSTGQIMIKELMDQKKKEKAAAKEKAKKK</sequence>
<accession>A0AA86P953</accession>
<keyword evidence="1" id="KW-0106">Calcium</keyword>
<comment type="caution">
    <text evidence="5">The sequence shown here is derived from an EMBL/GenBank/DDBJ whole genome shotgun (WGS) entry which is preliminary data.</text>
</comment>
<dbReference type="AlphaFoldDB" id="A0AA86P953"/>
<evidence type="ECO:0000313" key="6">
    <source>
        <dbReference type="EMBL" id="CAI9933444.1"/>
    </source>
</evidence>
<dbReference type="EMBL" id="CATOUU010000531">
    <property type="protein sequence ID" value="CAI9933444.1"/>
    <property type="molecule type" value="Genomic_DNA"/>
</dbReference>
<evidence type="ECO:0000313" key="9">
    <source>
        <dbReference type="EMBL" id="CAL6008704.1"/>
    </source>
</evidence>
<reference evidence="5" key="1">
    <citation type="submission" date="2023-06" db="EMBL/GenBank/DDBJ databases">
        <authorList>
            <person name="Kurt Z."/>
        </authorList>
    </citation>
    <scope>NUCLEOTIDE SEQUENCE</scope>
</reference>
<evidence type="ECO:0000256" key="2">
    <source>
        <dbReference type="SAM" id="Coils"/>
    </source>
</evidence>
<evidence type="ECO:0000313" key="8">
    <source>
        <dbReference type="EMBL" id="CAL5973957.1"/>
    </source>
</evidence>
<dbReference type="InterPro" id="IPR011992">
    <property type="entry name" value="EF-hand-dom_pair"/>
</dbReference>
<dbReference type="InterPro" id="IPR018247">
    <property type="entry name" value="EF_Hand_1_Ca_BS"/>
</dbReference>
<evidence type="ECO:0000313" key="11">
    <source>
        <dbReference type="EMBL" id="CAL6026424.1"/>
    </source>
</evidence>
<name>A0AA86P953_9EUKA</name>
<dbReference type="GO" id="GO:0005509">
    <property type="term" value="F:calcium ion binding"/>
    <property type="evidence" value="ECO:0007669"/>
    <property type="project" value="InterPro"/>
</dbReference>
<dbReference type="Proteomes" id="UP001642409">
    <property type="component" value="Unassembled WGS sequence"/>
</dbReference>
<dbReference type="EMBL" id="CAXDID020000004">
    <property type="protein sequence ID" value="CAL5973957.1"/>
    <property type="molecule type" value="Genomic_DNA"/>
</dbReference>
<evidence type="ECO:0000313" key="5">
    <source>
        <dbReference type="EMBL" id="CAI9931802.1"/>
    </source>
</evidence>
<dbReference type="InterPro" id="IPR002048">
    <property type="entry name" value="EF_hand_dom"/>
</dbReference>
<keyword evidence="2" id="KW-0175">Coiled coil</keyword>
<evidence type="ECO:0000256" key="1">
    <source>
        <dbReference type="ARBA" id="ARBA00022837"/>
    </source>
</evidence>
<dbReference type="SUPFAM" id="SSF47473">
    <property type="entry name" value="EF-hand"/>
    <property type="match status" value="1"/>
</dbReference>
<dbReference type="Gene3D" id="1.10.238.10">
    <property type="entry name" value="EF-hand"/>
    <property type="match status" value="1"/>
</dbReference>
<evidence type="ECO:0000259" key="3">
    <source>
        <dbReference type="PROSITE" id="PS50222"/>
    </source>
</evidence>
<dbReference type="EMBL" id="CAXDID020000061">
    <property type="protein sequence ID" value="CAL6010539.1"/>
    <property type="molecule type" value="Genomic_DNA"/>
</dbReference>
<gene>
    <name evidence="5" type="ORF">HINF_LOCUS19447</name>
    <name evidence="6" type="ORF">HINF_LOCUS21089</name>
    <name evidence="9" type="ORF">HINF_LOCUS21244</name>
    <name evidence="10" type="ORF">HINF_LOCUS22137</name>
    <name evidence="8" type="ORF">HINF_LOCUS2635</name>
    <name evidence="11" type="ORF">HINF_LOCUS30835</name>
    <name evidence="7" type="ORF">HINF_LOCUS46253</name>
    <name evidence="4" type="ORF">HINF_LOCUS7673</name>
</gene>
<feature type="coiled-coil region" evidence="2">
    <location>
        <begin position="157"/>
        <end position="219"/>
    </location>
</feature>
<evidence type="ECO:0000313" key="12">
    <source>
        <dbReference type="Proteomes" id="UP001642409"/>
    </source>
</evidence>
<evidence type="ECO:0000313" key="10">
    <source>
        <dbReference type="EMBL" id="CAL6010539.1"/>
    </source>
</evidence>
<dbReference type="CDD" id="cd00051">
    <property type="entry name" value="EFh"/>
    <property type="match status" value="1"/>
</dbReference>
<proteinExistence type="predicted"/>
<evidence type="ECO:0000313" key="4">
    <source>
        <dbReference type="EMBL" id="CAI9920028.1"/>
    </source>
</evidence>
<dbReference type="PROSITE" id="PS50222">
    <property type="entry name" value="EF_HAND_2"/>
    <property type="match status" value="1"/>
</dbReference>
<keyword evidence="12" id="KW-1185">Reference proteome</keyword>
<dbReference type="EMBL" id="CAXDID020000102">
    <property type="protein sequence ID" value="CAL6026424.1"/>
    <property type="molecule type" value="Genomic_DNA"/>
</dbReference>